<sequence length="394" mass="45105">MVQDRSSIQQKHIQWTHASNCKTVVCPLKWPSQNRGQRIIHPESTSAFDQRVTTFGKSSGIKTPSGNNLGPFSKLFYASEAILKQQPLGPARVEKTKQLHEYIKQMEREKSELERHCSKLESECKRLQSVVLQQREGVLGSLRPKWFPKEDRTIQFELTKLQTTMRSWSREYSLADETEIEKVPAAEKNMVIKQLEGYYVQIFTDPFFFIDTRNNNMTGPGSPNMASIYETLMQIDEAEAHIWRSDTGTNSSTGFSFSQRLQELSNSFVDNFITSPARALLRPGTDTDLIQRNMKLRDLYYRAGEIALLLWAQRVHIRCYGQQDLQVFDVDSPMMSAHRLHRLDDDDHRLDGKMVLASIQPAVLAFGNEDAEYYDVSKTWMPAVVLVGNNMGAA</sequence>
<gene>
    <name evidence="2" type="ORF">AFUA_8G06260</name>
</gene>
<dbReference type="OrthoDB" id="4156714at2759"/>
<dbReference type="STRING" id="330879.Q4WBZ5"/>
<dbReference type="InParanoid" id="Q4WBZ5"/>
<organism evidence="2 3">
    <name type="scientific">Aspergillus fumigatus (strain ATCC MYA-4609 / CBS 101355 / FGSC A1100 / Af293)</name>
    <name type="common">Neosartorya fumigata</name>
    <dbReference type="NCBI Taxonomy" id="330879"/>
    <lineage>
        <taxon>Eukaryota</taxon>
        <taxon>Fungi</taxon>
        <taxon>Dikarya</taxon>
        <taxon>Ascomycota</taxon>
        <taxon>Pezizomycotina</taxon>
        <taxon>Eurotiomycetes</taxon>
        <taxon>Eurotiomycetidae</taxon>
        <taxon>Eurotiales</taxon>
        <taxon>Aspergillaceae</taxon>
        <taxon>Aspergillus</taxon>
        <taxon>Aspergillus subgen. Fumigati</taxon>
    </lineage>
</organism>
<dbReference type="GeneID" id="3504883"/>
<dbReference type="OMA" id="THASNCK"/>
<dbReference type="EMBL" id="AAHF01000013">
    <property type="protein sequence ID" value="EAL85389.1"/>
    <property type="molecule type" value="Genomic_DNA"/>
</dbReference>
<dbReference type="Proteomes" id="UP000002530">
    <property type="component" value="Unassembled WGS sequence"/>
</dbReference>
<protein>
    <submittedName>
        <fullName evidence="2">Uncharacterized protein</fullName>
    </submittedName>
</protein>
<evidence type="ECO:0000313" key="3">
    <source>
        <dbReference type="Proteomes" id="UP000002530"/>
    </source>
</evidence>
<feature type="coiled-coil region" evidence="1">
    <location>
        <begin position="92"/>
        <end position="130"/>
    </location>
</feature>
<evidence type="ECO:0000313" key="2">
    <source>
        <dbReference type="EMBL" id="EAL85389.1"/>
    </source>
</evidence>
<dbReference type="RefSeq" id="XP_747427.1">
    <property type="nucleotide sequence ID" value="XM_742334.1"/>
</dbReference>
<dbReference type="AlphaFoldDB" id="Q4WBZ5"/>
<comment type="caution">
    <text evidence="2">The sequence shown here is derived from an EMBL/GenBank/DDBJ whole genome shotgun (WGS) entry which is preliminary data.</text>
</comment>
<proteinExistence type="predicted"/>
<keyword evidence="1" id="KW-0175">Coiled coil</keyword>
<keyword evidence="3" id="KW-1185">Reference proteome</keyword>
<dbReference type="VEuPathDB" id="FungiDB:Afu8g06260"/>
<accession>Q4WBZ5</accession>
<evidence type="ECO:0000256" key="1">
    <source>
        <dbReference type="SAM" id="Coils"/>
    </source>
</evidence>
<dbReference type="HOGENOM" id="CLU_700146_0_0_1"/>
<dbReference type="KEGG" id="afm:AFUA_8G06260"/>
<reference evidence="2 3" key="1">
    <citation type="journal article" date="2005" name="Nature">
        <title>Genomic sequence of the pathogenic and allergenic filamentous fungus Aspergillus fumigatus.</title>
        <authorList>
            <person name="Nierman W.C."/>
            <person name="Pain A."/>
            <person name="Anderson M.J."/>
            <person name="Wortman J.R."/>
            <person name="Kim H.S."/>
            <person name="Arroyo J."/>
            <person name="Berriman M."/>
            <person name="Abe K."/>
            <person name="Archer D.B."/>
            <person name="Bermejo C."/>
            <person name="Bennett J."/>
            <person name="Bowyer P."/>
            <person name="Chen D."/>
            <person name="Collins M."/>
            <person name="Coulsen R."/>
            <person name="Davies R."/>
            <person name="Dyer P.S."/>
            <person name="Farman M."/>
            <person name="Fedorova N."/>
            <person name="Fedorova N."/>
            <person name="Feldblyum T.V."/>
            <person name="Fischer R."/>
            <person name="Fosker N."/>
            <person name="Fraser A."/>
            <person name="Garcia J.L."/>
            <person name="Garcia M.J."/>
            <person name="Goble A."/>
            <person name="Goldman G.H."/>
            <person name="Gomi K."/>
            <person name="Griffith-Jones S."/>
            <person name="Gwilliam R."/>
            <person name="Haas B."/>
            <person name="Haas H."/>
            <person name="Harris D."/>
            <person name="Horiuchi H."/>
            <person name="Huang J."/>
            <person name="Humphray S."/>
            <person name="Jimenez J."/>
            <person name="Keller N."/>
            <person name="Khouri H."/>
            <person name="Kitamoto K."/>
            <person name="Kobayashi T."/>
            <person name="Konzack S."/>
            <person name="Kulkarni R."/>
            <person name="Kumagai T."/>
            <person name="Lafon A."/>
            <person name="Latge J.P."/>
            <person name="Li W."/>
            <person name="Lord A."/>
            <person name="Lu C."/>
            <person name="Majoros W.H."/>
            <person name="May G.S."/>
            <person name="Miller B.L."/>
            <person name="Mohamoud Y."/>
            <person name="Molina M."/>
            <person name="Monod M."/>
            <person name="Mouyna I."/>
            <person name="Mulligan S."/>
            <person name="Murphy L."/>
            <person name="O'Neil S."/>
            <person name="Paulsen I."/>
            <person name="Penalva M.A."/>
            <person name="Pertea M."/>
            <person name="Price C."/>
            <person name="Pritchard B.L."/>
            <person name="Quail M.A."/>
            <person name="Rabbinowitsch E."/>
            <person name="Rawlins N."/>
            <person name="Rajandream M.A."/>
            <person name="Reichard U."/>
            <person name="Renauld H."/>
            <person name="Robson G.D."/>
            <person name="Rodriguez de Cordoba S."/>
            <person name="Rodriguez-Pena J.M."/>
            <person name="Ronning C.M."/>
            <person name="Rutter S."/>
            <person name="Salzberg S.L."/>
            <person name="Sanchez M."/>
            <person name="Sanchez-Ferrero J.C."/>
            <person name="Saunders D."/>
            <person name="Seeger K."/>
            <person name="Squares R."/>
            <person name="Squares S."/>
            <person name="Takeuchi M."/>
            <person name="Tekaia F."/>
            <person name="Turner G."/>
            <person name="Vazquez de Aldana C.R."/>
            <person name="Weidman J."/>
            <person name="White O."/>
            <person name="Woodward J."/>
            <person name="Yu J.H."/>
            <person name="Fraser C."/>
            <person name="Galagan J.E."/>
            <person name="Asai K."/>
            <person name="Machida M."/>
            <person name="Hall N."/>
            <person name="Barrell B."/>
            <person name="Denning D.W."/>
        </authorList>
    </citation>
    <scope>NUCLEOTIDE SEQUENCE [LARGE SCALE GENOMIC DNA]</scope>
    <source>
        <strain evidence="2 3">Af293</strain>
    </source>
</reference>
<name>Q4WBZ5_ASPFU</name>